<dbReference type="RefSeq" id="WP_103904710.1">
    <property type="nucleotide sequence ID" value="NZ_CP049246.1"/>
</dbReference>
<dbReference type="InterPro" id="IPR036390">
    <property type="entry name" value="WH_DNA-bd_sf"/>
</dbReference>
<dbReference type="Pfam" id="PF00392">
    <property type="entry name" value="GntR"/>
    <property type="match status" value="1"/>
</dbReference>
<keyword evidence="3" id="KW-0804">Transcription</keyword>
<organism evidence="5 6">
    <name type="scientific">Sphingobacterium lactis</name>
    <dbReference type="NCBI Taxonomy" id="797291"/>
    <lineage>
        <taxon>Bacteria</taxon>
        <taxon>Pseudomonadati</taxon>
        <taxon>Bacteroidota</taxon>
        <taxon>Sphingobacteriia</taxon>
        <taxon>Sphingobacteriales</taxon>
        <taxon>Sphingobacteriaceae</taxon>
        <taxon>Sphingobacterium</taxon>
    </lineage>
</organism>
<dbReference type="GO" id="GO:0003700">
    <property type="term" value="F:DNA-binding transcription factor activity"/>
    <property type="evidence" value="ECO:0007669"/>
    <property type="project" value="InterPro"/>
</dbReference>
<dbReference type="PANTHER" id="PTHR38445:SF10">
    <property type="entry name" value="GNTR-FAMILY TRANSCRIPTIONAL REGULATOR"/>
    <property type="match status" value="1"/>
</dbReference>
<name>A0A1H5RQS6_9SPHI</name>
<gene>
    <name evidence="5" type="ORF">SAMN05421877_10128</name>
</gene>
<dbReference type="CDD" id="cd07377">
    <property type="entry name" value="WHTH_GntR"/>
    <property type="match status" value="1"/>
</dbReference>
<dbReference type="PROSITE" id="PS50949">
    <property type="entry name" value="HTH_GNTR"/>
    <property type="match status" value="1"/>
</dbReference>
<dbReference type="AlphaFoldDB" id="A0A1H5RQS6"/>
<protein>
    <submittedName>
        <fullName evidence="5">DNA-binding transcriptional regulator YhcF, GntR family</fullName>
    </submittedName>
</protein>
<dbReference type="OrthoDB" id="362473at2"/>
<evidence type="ECO:0000256" key="3">
    <source>
        <dbReference type="ARBA" id="ARBA00023163"/>
    </source>
</evidence>
<dbReference type="Gene3D" id="1.10.287.100">
    <property type="match status" value="1"/>
</dbReference>
<dbReference type="InterPro" id="IPR036388">
    <property type="entry name" value="WH-like_DNA-bd_sf"/>
</dbReference>
<dbReference type="Proteomes" id="UP000236731">
    <property type="component" value="Unassembled WGS sequence"/>
</dbReference>
<dbReference type="InterPro" id="IPR000524">
    <property type="entry name" value="Tscrpt_reg_HTH_GntR"/>
</dbReference>
<feature type="domain" description="HTH gntR-type" evidence="4">
    <location>
        <begin position="7"/>
        <end position="75"/>
    </location>
</feature>
<sequence>MHFQSDKPIYLQIIDLVMEKILTEEWAVGEKIPSVRDLASGIEVNPNTVMRSYDKLQQDGIIFNKRGLGFFVSEEAKTLILHEKRTAFLEVEAPKFFQNAKLLNISIDELVERYKSNEL</sequence>
<keyword evidence="6" id="KW-1185">Reference proteome</keyword>
<evidence type="ECO:0000313" key="6">
    <source>
        <dbReference type="Proteomes" id="UP000236731"/>
    </source>
</evidence>
<dbReference type="SUPFAM" id="SSF46785">
    <property type="entry name" value="Winged helix' DNA-binding domain"/>
    <property type="match status" value="1"/>
</dbReference>
<dbReference type="EMBL" id="FNUT01000001">
    <property type="protein sequence ID" value="SEF40464.1"/>
    <property type="molecule type" value="Genomic_DNA"/>
</dbReference>
<dbReference type="Gene3D" id="1.10.10.10">
    <property type="entry name" value="Winged helix-like DNA-binding domain superfamily/Winged helix DNA-binding domain"/>
    <property type="match status" value="1"/>
</dbReference>
<evidence type="ECO:0000313" key="5">
    <source>
        <dbReference type="EMBL" id="SEF40464.1"/>
    </source>
</evidence>
<keyword evidence="1" id="KW-0805">Transcription regulation</keyword>
<accession>A0A1H5RQS6</accession>
<evidence type="ECO:0000259" key="4">
    <source>
        <dbReference type="PROSITE" id="PS50949"/>
    </source>
</evidence>
<reference evidence="6" key="1">
    <citation type="submission" date="2016-10" db="EMBL/GenBank/DDBJ databases">
        <authorList>
            <person name="Varghese N."/>
            <person name="Submissions S."/>
        </authorList>
    </citation>
    <scope>NUCLEOTIDE SEQUENCE [LARGE SCALE GENOMIC DNA]</scope>
    <source>
        <strain evidence="6">DSM 22361</strain>
    </source>
</reference>
<dbReference type="GO" id="GO:0003677">
    <property type="term" value="F:DNA binding"/>
    <property type="evidence" value="ECO:0007669"/>
    <property type="project" value="UniProtKB-KW"/>
</dbReference>
<dbReference type="PANTHER" id="PTHR38445">
    <property type="entry name" value="HTH-TYPE TRANSCRIPTIONAL REPRESSOR YTRA"/>
    <property type="match status" value="1"/>
</dbReference>
<evidence type="ECO:0000256" key="1">
    <source>
        <dbReference type="ARBA" id="ARBA00023015"/>
    </source>
</evidence>
<dbReference type="SMART" id="SM00345">
    <property type="entry name" value="HTH_GNTR"/>
    <property type="match status" value="1"/>
</dbReference>
<evidence type="ECO:0000256" key="2">
    <source>
        <dbReference type="ARBA" id="ARBA00023125"/>
    </source>
</evidence>
<proteinExistence type="predicted"/>
<keyword evidence="2 5" id="KW-0238">DNA-binding</keyword>